<keyword evidence="3 7" id="KW-0812">Transmembrane</keyword>
<feature type="transmembrane region" description="Helical" evidence="7">
    <location>
        <begin position="159"/>
        <end position="183"/>
    </location>
</feature>
<keyword evidence="2" id="KW-0813">Transport</keyword>
<dbReference type="PANTHER" id="PTHR23501">
    <property type="entry name" value="MAJOR FACILITATOR SUPERFAMILY"/>
    <property type="match status" value="1"/>
</dbReference>
<feature type="transmembrane region" description="Helical" evidence="7">
    <location>
        <begin position="33"/>
        <end position="61"/>
    </location>
</feature>
<keyword evidence="4 7" id="KW-1133">Transmembrane helix</keyword>
<feature type="transmembrane region" description="Helical" evidence="7">
    <location>
        <begin position="235"/>
        <end position="254"/>
    </location>
</feature>
<feature type="transmembrane region" description="Helical" evidence="7">
    <location>
        <begin position="266"/>
        <end position="285"/>
    </location>
</feature>
<sequence length="566" mass="60398">MADEGKNHVAVDDESPVNTTDDQESPFDWDIDIWFNLIACWAALFTSIWTLVVGSGIIGFITTSFPEDAGISIWIASSVTIANCVIQAFLGDLSDHFGRKWPLLFGMAMIFAGSLIASRASSMGMVIAGQSLNGVGLTCGFLAIPMSAEIVPKDQRGPILAASGLVSGVGYIIAPIVAGVFIKHNVGGQGDGWRVAFYLEVGLAFLSFVIILFCYHPAKRPNPDNLSFMTRLFRIDWTGVFLVTAGLTLFLVGLESGDNPTPWISGRVLACMAVGGVLIISFGFWEWLGTKNGIVAHSLFGNVNYPICLALNFVDGIVLFGGQAFLPQEIINLFTRDAIMTGVYNIPFNAMTIGGGVIAAIVLGIMKEAKWCVVVSFVVLLVGNCIMLVMHKGINFAAWFFPTAMLGAAVGIQNALLTVVVSICTPNHLIASGVSVTASCRALGGSIGTVIFSQIFAAKLKHFLPEDVGKAVAEAGLPVSAIPESLQALLGGNQDALSHIPGVTEDVLAAAQEARAHAYAHGFKFVWYSLIPFAVVATGLSMFLQTTKPFLTRQVAAPVERRHRHR</sequence>
<evidence type="ECO:0000313" key="10">
    <source>
        <dbReference type="Proteomes" id="UP000184073"/>
    </source>
</evidence>
<accession>A0A1L9Q1Y8</accession>
<feature type="transmembrane region" description="Helical" evidence="7">
    <location>
        <begin position="195"/>
        <end position="215"/>
    </location>
</feature>
<feature type="domain" description="Major facilitator superfamily (MFS) profile" evidence="8">
    <location>
        <begin position="35"/>
        <end position="549"/>
    </location>
</feature>
<dbReference type="InterPro" id="IPR005829">
    <property type="entry name" value="Sugar_transporter_CS"/>
</dbReference>
<feature type="transmembrane region" description="Helical" evidence="7">
    <location>
        <begin position="525"/>
        <end position="544"/>
    </location>
</feature>
<organism evidence="9 10">
    <name type="scientific">Aspergillus versicolor CBS 583.65</name>
    <dbReference type="NCBI Taxonomy" id="1036611"/>
    <lineage>
        <taxon>Eukaryota</taxon>
        <taxon>Fungi</taxon>
        <taxon>Dikarya</taxon>
        <taxon>Ascomycota</taxon>
        <taxon>Pezizomycotina</taxon>
        <taxon>Eurotiomycetes</taxon>
        <taxon>Eurotiomycetidae</taxon>
        <taxon>Eurotiales</taxon>
        <taxon>Aspergillaceae</taxon>
        <taxon>Aspergillus</taxon>
        <taxon>Aspergillus subgen. Nidulantes</taxon>
    </lineage>
</organism>
<dbReference type="GeneID" id="63723977"/>
<feature type="transmembrane region" description="Helical" evidence="7">
    <location>
        <begin position="429"/>
        <end position="457"/>
    </location>
</feature>
<keyword evidence="5 7" id="KW-0472">Membrane</keyword>
<dbReference type="VEuPathDB" id="FungiDB:ASPVEDRAFT_155531"/>
<evidence type="ECO:0000256" key="2">
    <source>
        <dbReference type="ARBA" id="ARBA00022448"/>
    </source>
</evidence>
<feature type="transmembrane region" description="Helical" evidence="7">
    <location>
        <begin position="127"/>
        <end position="147"/>
    </location>
</feature>
<dbReference type="PROSITE" id="PS00216">
    <property type="entry name" value="SUGAR_TRANSPORT_1"/>
    <property type="match status" value="1"/>
</dbReference>
<reference evidence="10" key="1">
    <citation type="journal article" date="2017" name="Genome Biol.">
        <title>Comparative genomics reveals high biological diversity and specific adaptations in the industrially and medically important fungal genus Aspergillus.</title>
        <authorList>
            <person name="de Vries R.P."/>
            <person name="Riley R."/>
            <person name="Wiebenga A."/>
            <person name="Aguilar-Osorio G."/>
            <person name="Amillis S."/>
            <person name="Uchima C.A."/>
            <person name="Anderluh G."/>
            <person name="Asadollahi M."/>
            <person name="Askin M."/>
            <person name="Barry K."/>
            <person name="Battaglia E."/>
            <person name="Bayram O."/>
            <person name="Benocci T."/>
            <person name="Braus-Stromeyer S.A."/>
            <person name="Caldana C."/>
            <person name="Canovas D."/>
            <person name="Cerqueira G.C."/>
            <person name="Chen F."/>
            <person name="Chen W."/>
            <person name="Choi C."/>
            <person name="Clum A."/>
            <person name="Dos Santos R.A."/>
            <person name="Damasio A.R."/>
            <person name="Diallinas G."/>
            <person name="Emri T."/>
            <person name="Fekete E."/>
            <person name="Flipphi M."/>
            <person name="Freyberg S."/>
            <person name="Gallo A."/>
            <person name="Gournas C."/>
            <person name="Habgood R."/>
            <person name="Hainaut M."/>
            <person name="Harispe M.L."/>
            <person name="Henrissat B."/>
            <person name="Hilden K.S."/>
            <person name="Hope R."/>
            <person name="Hossain A."/>
            <person name="Karabika E."/>
            <person name="Karaffa L."/>
            <person name="Karanyi Z."/>
            <person name="Krasevec N."/>
            <person name="Kuo A."/>
            <person name="Kusch H."/>
            <person name="LaButti K."/>
            <person name="Lagendijk E.L."/>
            <person name="Lapidus A."/>
            <person name="Levasseur A."/>
            <person name="Lindquist E."/>
            <person name="Lipzen A."/>
            <person name="Logrieco A.F."/>
            <person name="MacCabe A."/>
            <person name="Maekelae M.R."/>
            <person name="Malavazi I."/>
            <person name="Melin P."/>
            <person name="Meyer V."/>
            <person name="Mielnichuk N."/>
            <person name="Miskei M."/>
            <person name="Molnar A.P."/>
            <person name="Mule G."/>
            <person name="Ngan C.Y."/>
            <person name="Orejas M."/>
            <person name="Orosz E."/>
            <person name="Ouedraogo J.P."/>
            <person name="Overkamp K.M."/>
            <person name="Park H.-S."/>
            <person name="Perrone G."/>
            <person name="Piumi F."/>
            <person name="Punt P.J."/>
            <person name="Ram A.F."/>
            <person name="Ramon A."/>
            <person name="Rauscher S."/>
            <person name="Record E."/>
            <person name="Riano-Pachon D.M."/>
            <person name="Robert V."/>
            <person name="Roehrig J."/>
            <person name="Ruller R."/>
            <person name="Salamov A."/>
            <person name="Salih N.S."/>
            <person name="Samson R.A."/>
            <person name="Sandor E."/>
            <person name="Sanguinetti M."/>
            <person name="Schuetze T."/>
            <person name="Sepcic K."/>
            <person name="Shelest E."/>
            <person name="Sherlock G."/>
            <person name="Sophianopoulou V."/>
            <person name="Squina F.M."/>
            <person name="Sun H."/>
            <person name="Susca A."/>
            <person name="Todd R.B."/>
            <person name="Tsang A."/>
            <person name="Unkles S.E."/>
            <person name="van de Wiele N."/>
            <person name="van Rossen-Uffink D."/>
            <person name="Oliveira J.V."/>
            <person name="Vesth T.C."/>
            <person name="Visser J."/>
            <person name="Yu J.-H."/>
            <person name="Zhou M."/>
            <person name="Andersen M.R."/>
            <person name="Archer D.B."/>
            <person name="Baker S.E."/>
            <person name="Benoit I."/>
            <person name="Brakhage A.A."/>
            <person name="Braus G.H."/>
            <person name="Fischer R."/>
            <person name="Frisvad J.C."/>
            <person name="Goldman G.H."/>
            <person name="Houbraken J."/>
            <person name="Oakley B."/>
            <person name="Pocsi I."/>
            <person name="Scazzocchio C."/>
            <person name="Seiboth B."/>
            <person name="vanKuyk P.A."/>
            <person name="Wortman J."/>
            <person name="Dyer P.S."/>
            <person name="Grigoriev I.V."/>
        </authorList>
    </citation>
    <scope>NUCLEOTIDE SEQUENCE [LARGE SCALE GENOMIC DNA]</scope>
    <source>
        <strain evidence="10">CBS 583.65</strain>
    </source>
</reference>
<evidence type="ECO:0000256" key="3">
    <source>
        <dbReference type="ARBA" id="ARBA00022692"/>
    </source>
</evidence>
<evidence type="ECO:0000256" key="7">
    <source>
        <dbReference type="SAM" id="Phobius"/>
    </source>
</evidence>
<dbReference type="Proteomes" id="UP000184073">
    <property type="component" value="Unassembled WGS sequence"/>
</dbReference>
<evidence type="ECO:0000256" key="6">
    <source>
        <dbReference type="SAM" id="MobiDB-lite"/>
    </source>
</evidence>
<dbReference type="PROSITE" id="PS50850">
    <property type="entry name" value="MFS"/>
    <property type="match status" value="1"/>
</dbReference>
<dbReference type="RefSeq" id="XP_040673511.1">
    <property type="nucleotide sequence ID" value="XM_040808466.1"/>
</dbReference>
<protein>
    <recommendedName>
        <fullName evidence="8">Major facilitator superfamily (MFS) profile domain-containing protein</fullName>
    </recommendedName>
</protein>
<dbReference type="InterPro" id="IPR010573">
    <property type="entry name" value="MFS_Str1/Tri12-like"/>
</dbReference>
<name>A0A1L9Q1Y8_ASPVE</name>
<feature type="transmembrane region" description="Helical" evidence="7">
    <location>
        <begin position="396"/>
        <end position="417"/>
    </location>
</feature>
<dbReference type="SUPFAM" id="SSF103473">
    <property type="entry name" value="MFS general substrate transporter"/>
    <property type="match status" value="1"/>
</dbReference>
<comment type="subcellular location">
    <subcellularLocation>
        <location evidence="1">Membrane</location>
        <topology evidence="1">Multi-pass membrane protein</topology>
    </subcellularLocation>
</comment>
<dbReference type="InterPro" id="IPR020846">
    <property type="entry name" value="MFS_dom"/>
</dbReference>
<dbReference type="InterPro" id="IPR036259">
    <property type="entry name" value="MFS_trans_sf"/>
</dbReference>
<dbReference type="Gene3D" id="1.20.1250.20">
    <property type="entry name" value="MFS general substrate transporter like domains"/>
    <property type="match status" value="1"/>
</dbReference>
<feature type="compositionally biased region" description="Basic and acidic residues" evidence="6">
    <location>
        <begin position="1"/>
        <end position="11"/>
    </location>
</feature>
<feature type="region of interest" description="Disordered" evidence="6">
    <location>
        <begin position="1"/>
        <end position="23"/>
    </location>
</feature>
<dbReference type="STRING" id="1036611.A0A1L9Q1Y8"/>
<dbReference type="OrthoDB" id="2587356at2759"/>
<feature type="transmembrane region" description="Helical" evidence="7">
    <location>
        <begin position="103"/>
        <end position="121"/>
    </location>
</feature>
<evidence type="ECO:0000256" key="5">
    <source>
        <dbReference type="ARBA" id="ARBA00023136"/>
    </source>
</evidence>
<dbReference type="AlphaFoldDB" id="A0A1L9Q1Y8"/>
<evidence type="ECO:0000259" key="8">
    <source>
        <dbReference type="PROSITE" id="PS50850"/>
    </source>
</evidence>
<feature type="transmembrane region" description="Helical" evidence="7">
    <location>
        <begin position="346"/>
        <end position="364"/>
    </location>
</feature>
<dbReference type="EMBL" id="KV878138">
    <property type="protein sequence ID" value="OJJ07749.1"/>
    <property type="molecule type" value="Genomic_DNA"/>
</dbReference>
<dbReference type="GO" id="GO:0022857">
    <property type="term" value="F:transmembrane transporter activity"/>
    <property type="evidence" value="ECO:0007669"/>
    <property type="project" value="InterPro"/>
</dbReference>
<evidence type="ECO:0000313" key="9">
    <source>
        <dbReference type="EMBL" id="OJJ07749.1"/>
    </source>
</evidence>
<evidence type="ECO:0000256" key="1">
    <source>
        <dbReference type="ARBA" id="ARBA00004141"/>
    </source>
</evidence>
<keyword evidence="10" id="KW-1185">Reference proteome</keyword>
<dbReference type="Pfam" id="PF06609">
    <property type="entry name" value="TRI12"/>
    <property type="match status" value="1"/>
</dbReference>
<dbReference type="GO" id="GO:0005886">
    <property type="term" value="C:plasma membrane"/>
    <property type="evidence" value="ECO:0007669"/>
    <property type="project" value="TreeGrafter"/>
</dbReference>
<evidence type="ECO:0000256" key="4">
    <source>
        <dbReference type="ARBA" id="ARBA00022989"/>
    </source>
</evidence>
<feature type="transmembrane region" description="Helical" evidence="7">
    <location>
        <begin position="371"/>
        <end position="390"/>
    </location>
</feature>
<proteinExistence type="predicted"/>
<feature type="transmembrane region" description="Helical" evidence="7">
    <location>
        <begin position="73"/>
        <end position="91"/>
    </location>
</feature>
<feature type="transmembrane region" description="Helical" evidence="7">
    <location>
        <begin position="305"/>
        <end position="326"/>
    </location>
</feature>
<gene>
    <name evidence="9" type="ORF">ASPVEDRAFT_155531</name>
</gene>
<dbReference type="PANTHER" id="PTHR23501:SF195">
    <property type="entry name" value="PEP5"/>
    <property type="match status" value="1"/>
</dbReference>